<feature type="transmembrane region" description="Helical" evidence="1">
    <location>
        <begin position="53"/>
        <end position="72"/>
    </location>
</feature>
<evidence type="ECO:0000313" key="4">
    <source>
        <dbReference type="Proteomes" id="UP001432000"/>
    </source>
</evidence>
<feature type="transmembrane region" description="Helical" evidence="1">
    <location>
        <begin position="20"/>
        <end position="41"/>
    </location>
</feature>
<gene>
    <name evidence="3" type="ORF">WDS16_06260</name>
</gene>
<evidence type="ECO:0000259" key="2">
    <source>
        <dbReference type="PROSITE" id="PS50887"/>
    </source>
</evidence>
<dbReference type="EMBL" id="CP147846">
    <property type="protein sequence ID" value="WXG70122.1"/>
    <property type="molecule type" value="Genomic_DNA"/>
</dbReference>
<dbReference type="PANTHER" id="PTHR45138:SF24">
    <property type="entry name" value="DIGUANYLATE CYCLASE DGCC-RELATED"/>
    <property type="match status" value="1"/>
</dbReference>
<organism evidence="3 4">
    <name type="scientific">Rhodococcus sovatensis</name>
    <dbReference type="NCBI Taxonomy" id="1805840"/>
    <lineage>
        <taxon>Bacteria</taxon>
        <taxon>Bacillati</taxon>
        <taxon>Actinomycetota</taxon>
        <taxon>Actinomycetes</taxon>
        <taxon>Mycobacteriales</taxon>
        <taxon>Nocardiaceae</taxon>
        <taxon>Rhodococcus</taxon>
    </lineage>
</organism>
<feature type="transmembrane region" description="Helical" evidence="1">
    <location>
        <begin position="78"/>
        <end position="95"/>
    </location>
</feature>
<dbReference type="InterPro" id="IPR050469">
    <property type="entry name" value="Diguanylate_Cyclase"/>
</dbReference>
<keyword evidence="1" id="KW-0812">Transmembrane</keyword>
<keyword evidence="3" id="KW-0548">Nucleotidyltransferase</keyword>
<dbReference type="InterPro" id="IPR029787">
    <property type="entry name" value="Nucleotide_cyclase"/>
</dbReference>
<dbReference type="SMART" id="SM00267">
    <property type="entry name" value="GGDEF"/>
    <property type="match status" value="1"/>
</dbReference>
<reference evidence="3 4" key="1">
    <citation type="submission" date="2024-03" db="EMBL/GenBank/DDBJ databases">
        <title>Natural products discovery in diverse microorganisms through a two-stage MS feature dereplication strategy.</title>
        <authorList>
            <person name="Zhang R."/>
        </authorList>
    </citation>
    <scope>NUCLEOTIDE SEQUENCE [LARGE SCALE GENOMIC DNA]</scope>
    <source>
        <strain evidence="3 4">18930</strain>
    </source>
</reference>
<dbReference type="NCBIfam" id="TIGR00254">
    <property type="entry name" value="GGDEF"/>
    <property type="match status" value="1"/>
</dbReference>
<keyword evidence="4" id="KW-1185">Reference proteome</keyword>
<name>A0ABZ2PMP6_9NOCA</name>
<dbReference type="InterPro" id="IPR043128">
    <property type="entry name" value="Rev_trsase/Diguanyl_cyclase"/>
</dbReference>
<dbReference type="RefSeq" id="WP_338891314.1">
    <property type="nucleotide sequence ID" value="NZ_CP147846.1"/>
</dbReference>
<dbReference type="EC" id="2.7.7.65" evidence="3"/>
<keyword evidence="1" id="KW-1133">Transmembrane helix</keyword>
<protein>
    <submittedName>
        <fullName evidence="3">GGDEF domain-containing protein</fullName>
        <ecNumber evidence="3">2.7.7.65</ecNumber>
    </submittedName>
</protein>
<sequence length="325" mass="34868">MAFISLLMLFSSHGPTSAAGRTWIIVVLALQVMVAIGWLVLPIPSRPRALASIFIGFAVFGDVGLTSVLWFYDDFGRLLGGILFAVTGAFCTYFMSPRWLAAHLLWSSAVICLISFSAFHHRAEDAATLIAVTSAVLIATNGAPLFAHVAWTLIARDARSSALDPLTGILNRRGADTALLDLWSGAQQRGLAVAVLVVDIDKFKRVNDEHGHARGDQVIVLTAHRLSELIGDRGVLARTGGEEFLAACAGPRETLHALIKNVEIGLYERSDPVPVTVSVGAAVLPPESTLWSVGSSILLRMSRIADSQMYRAKETGGNRVCLALL</sequence>
<feature type="domain" description="GGDEF" evidence="2">
    <location>
        <begin position="191"/>
        <end position="325"/>
    </location>
</feature>
<dbReference type="PROSITE" id="PS50887">
    <property type="entry name" value="GGDEF"/>
    <property type="match status" value="1"/>
</dbReference>
<keyword evidence="1" id="KW-0472">Membrane</keyword>
<dbReference type="Proteomes" id="UP001432000">
    <property type="component" value="Chromosome"/>
</dbReference>
<feature type="transmembrane region" description="Helical" evidence="1">
    <location>
        <begin position="102"/>
        <end position="120"/>
    </location>
</feature>
<evidence type="ECO:0000313" key="3">
    <source>
        <dbReference type="EMBL" id="WXG70122.1"/>
    </source>
</evidence>
<dbReference type="Gene3D" id="3.30.70.270">
    <property type="match status" value="1"/>
</dbReference>
<dbReference type="Pfam" id="PF00990">
    <property type="entry name" value="GGDEF"/>
    <property type="match status" value="1"/>
</dbReference>
<accession>A0ABZ2PMP6</accession>
<dbReference type="InterPro" id="IPR000160">
    <property type="entry name" value="GGDEF_dom"/>
</dbReference>
<dbReference type="SUPFAM" id="SSF55073">
    <property type="entry name" value="Nucleotide cyclase"/>
    <property type="match status" value="1"/>
</dbReference>
<proteinExistence type="predicted"/>
<dbReference type="PANTHER" id="PTHR45138">
    <property type="entry name" value="REGULATORY COMPONENTS OF SENSORY TRANSDUCTION SYSTEM"/>
    <property type="match status" value="1"/>
</dbReference>
<keyword evidence="3" id="KW-0808">Transferase</keyword>
<evidence type="ECO:0000256" key="1">
    <source>
        <dbReference type="SAM" id="Phobius"/>
    </source>
</evidence>
<dbReference type="CDD" id="cd01949">
    <property type="entry name" value="GGDEF"/>
    <property type="match status" value="1"/>
</dbReference>
<dbReference type="GO" id="GO:0052621">
    <property type="term" value="F:diguanylate cyclase activity"/>
    <property type="evidence" value="ECO:0007669"/>
    <property type="project" value="UniProtKB-EC"/>
</dbReference>
<feature type="transmembrane region" description="Helical" evidence="1">
    <location>
        <begin position="126"/>
        <end position="151"/>
    </location>
</feature>